<evidence type="ECO:0000256" key="4">
    <source>
        <dbReference type="ARBA" id="ARBA00022692"/>
    </source>
</evidence>
<feature type="transmembrane region" description="Helical" evidence="9">
    <location>
        <begin position="20"/>
        <end position="40"/>
    </location>
</feature>
<comment type="caution">
    <text evidence="10">The sequence shown here is derived from an EMBL/GenBank/DDBJ whole genome shotgun (WGS) entry which is preliminary data.</text>
</comment>
<gene>
    <name evidence="10" type="ORF">FHS82_003829</name>
</gene>
<comment type="similarity">
    <text evidence="8">Belongs to the binding-protein-dependent transport system permease family. LivHM subfamily.</text>
</comment>
<dbReference type="PANTHER" id="PTHR11795">
    <property type="entry name" value="BRANCHED-CHAIN AMINO ACID TRANSPORT SYSTEM PERMEASE PROTEIN LIVH"/>
    <property type="match status" value="1"/>
</dbReference>
<evidence type="ECO:0000256" key="9">
    <source>
        <dbReference type="SAM" id="Phobius"/>
    </source>
</evidence>
<keyword evidence="2" id="KW-0813">Transport</keyword>
<dbReference type="InterPro" id="IPR001851">
    <property type="entry name" value="ABC_transp_permease"/>
</dbReference>
<name>A0ABX0V5V0_9HYPH</name>
<keyword evidence="5" id="KW-0029">Amino-acid transport</keyword>
<keyword evidence="3" id="KW-1003">Cell membrane</keyword>
<feature type="transmembrane region" description="Helical" evidence="9">
    <location>
        <begin position="92"/>
        <end position="113"/>
    </location>
</feature>
<evidence type="ECO:0000256" key="5">
    <source>
        <dbReference type="ARBA" id="ARBA00022970"/>
    </source>
</evidence>
<dbReference type="CDD" id="cd06582">
    <property type="entry name" value="TM_PBP1_LivH_like"/>
    <property type="match status" value="1"/>
</dbReference>
<proteinExistence type="inferred from homology"/>
<comment type="subcellular location">
    <subcellularLocation>
        <location evidence="1">Cell membrane</location>
        <topology evidence="1">Multi-pass membrane protein</topology>
    </subcellularLocation>
</comment>
<dbReference type="RefSeq" id="WP_166955882.1">
    <property type="nucleotide sequence ID" value="NZ_JAASQI010000011.1"/>
</dbReference>
<feature type="transmembrane region" description="Helical" evidence="9">
    <location>
        <begin position="150"/>
        <end position="172"/>
    </location>
</feature>
<evidence type="ECO:0000256" key="8">
    <source>
        <dbReference type="ARBA" id="ARBA00037998"/>
    </source>
</evidence>
<feature type="transmembrane region" description="Helical" evidence="9">
    <location>
        <begin position="119"/>
        <end position="138"/>
    </location>
</feature>
<accession>A0ABX0V5V0</accession>
<dbReference type="EMBL" id="JAASQI010000011">
    <property type="protein sequence ID" value="NIJ59968.1"/>
    <property type="molecule type" value="Genomic_DNA"/>
</dbReference>
<feature type="transmembrane region" description="Helical" evidence="9">
    <location>
        <begin position="283"/>
        <end position="306"/>
    </location>
</feature>
<evidence type="ECO:0000313" key="11">
    <source>
        <dbReference type="Proteomes" id="UP001429580"/>
    </source>
</evidence>
<keyword evidence="6 9" id="KW-1133">Transmembrane helix</keyword>
<evidence type="ECO:0000256" key="1">
    <source>
        <dbReference type="ARBA" id="ARBA00004651"/>
    </source>
</evidence>
<evidence type="ECO:0000256" key="6">
    <source>
        <dbReference type="ARBA" id="ARBA00022989"/>
    </source>
</evidence>
<evidence type="ECO:0000313" key="10">
    <source>
        <dbReference type="EMBL" id="NIJ59968.1"/>
    </source>
</evidence>
<feature type="transmembrane region" description="Helical" evidence="9">
    <location>
        <begin position="192"/>
        <end position="216"/>
    </location>
</feature>
<protein>
    <submittedName>
        <fullName evidence="10">Branched-chain amino acid transport system permease protein</fullName>
    </submittedName>
</protein>
<dbReference type="InterPro" id="IPR052157">
    <property type="entry name" value="BCAA_transport_permease"/>
</dbReference>
<dbReference type="Pfam" id="PF02653">
    <property type="entry name" value="BPD_transp_2"/>
    <property type="match status" value="1"/>
</dbReference>
<dbReference type="Proteomes" id="UP001429580">
    <property type="component" value="Unassembled WGS sequence"/>
</dbReference>
<evidence type="ECO:0000256" key="2">
    <source>
        <dbReference type="ARBA" id="ARBA00022448"/>
    </source>
</evidence>
<feature type="transmembrane region" description="Helical" evidence="9">
    <location>
        <begin position="60"/>
        <end position="80"/>
    </location>
</feature>
<evidence type="ECO:0000256" key="7">
    <source>
        <dbReference type="ARBA" id="ARBA00023136"/>
    </source>
</evidence>
<organism evidence="10 11">
    <name type="scientific">Pseudochelatococcus lubricantis</name>
    <dbReference type="NCBI Taxonomy" id="1538102"/>
    <lineage>
        <taxon>Bacteria</taxon>
        <taxon>Pseudomonadati</taxon>
        <taxon>Pseudomonadota</taxon>
        <taxon>Alphaproteobacteria</taxon>
        <taxon>Hyphomicrobiales</taxon>
        <taxon>Chelatococcaceae</taxon>
        <taxon>Pseudochelatococcus</taxon>
    </lineage>
</organism>
<feature type="transmembrane region" description="Helical" evidence="9">
    <location>
        <begin position="246"/>
        <end position="271"/>
    </location>
</feature>
<keyword evidence="7 9" id="KW-0472">Membrane</keyword>
<keyword evidence="11" id="KW-1185">Reference proteome</keyword>
<dbReference type="PANTHER" id="PTHR11795:SF450">
    <property type="entry name" value="ABC TRANSPORTER PERMEASE PROTEIN"/>
    <property type="match status" value="1"/>
</dbReference>
<reference evidence="10 11" key="1">
    <citation type="submission" date="2020-03" db="EMBL/GenBank/DDBJ databases">
        <title>Genomic Encyclopedia of Type Strains, Phase IV (KMG-IV): sequencing the most valuable type-strain genomes for metagenomic binning, comparative biology and taxonomic classification.</title>
        <authorList>
            <person name="Goeker M."/>
        </authorList>
    </citation>
    <scope>NUCLEOTIDE SEQUENCE [LARGE SCALE GENOMIC DNA]</scope>
    <source>
        <strain evidence="10 11">DSM 103870</strain>
    </source>
</reference>
<feature type="transmembrane region" description="Helical" evidence="9">
    <location>
        <begin position="313"/>
        <end position="333"/>
    </location>
</feature>
<evidence type="ECO:0000256" key="3">
    <source>
        <dbReference type="ARBA" id="ARBA00022475"/>
    </source>
</evidence>
<keyword evidence="4 9" id="KW-0812">Transmembrane</keyword>
<sequence length="346" mass="35597">MNSIIALLLIQDGLTMGAVYALLALVLVMVFSVTRVILVAQGELVSYGALTMASLQAGHLPGTALIAVAGGVIAAAMELWAYARGPRSRTHLVAAALYVLVPLAVFGLVAALAPQGSGAFVRVLLTLLIVVPLGPILYRVAFQPLASAPVLVLLIVAVALHFVLTGLGLIAFGAEGVRVAPLIDGMLRFGPYFLSAQALFTIAITLALIAALFVFFGSTLSGKALRATAFNEVGARLVGISTTGSGLLAFSLAALIGTVSGILIGSFATIYYDTGFIIGLKGFVAAILGGLGSYPLAAFGAVLVGLLESGSSFFASAFKDVLVFALIIPILMWRSFSAGHAEEEEE</sequence>